<name>A0ABD2BPK5_VESMC</name>
<accession>A0ABD2BPK5</accession>
<reference evidence="1 2" key="1">
    <citation type="journal article" date="2024" name="Ann. Entomol. Soc. Am.">
        <title>Genomic analyses of the southern and eastern yellowjacket wasps (Hymenoptera: Vespidae) reveal evolutionary signatures of social life.</title>
        <authorList>
            <person name="Catto M.A."/>
            <person name="Caine P.B."/>
            <person name="Orr S.E."/>
            <person name="Hunt B.G."/>
            <person name="Goodisman M.A.D."/>
        </authorList>
    </citation>
    <scope>NUCLEOTIDE SEQUENCE [LARGE SCALE GENOMIC DNA]</scope>
    <source>
        <strain evidence="1">232</strain>
        <tissue evidence="1">Head and thorax</tissue>
    </source>
</reference>
<proteinExistence type="predicted"/>
<evidence type="ECO:0000313" key="2">
    <source>
        <dbReference type="Proteomes" id="UP001607303"/>
    </source>
</evidence>
<protein>
    <submittedName>
        <fullName evidence="1">Histone-lysine N-methyltransferase SETMAR-like</fullName>
    </submittedName>
</protein>
<organism evidence="1 2">
    <name type="scientific">Vespula maculifrons</name>
    <name type="common">Eastern yellow jacket</name>
    <name type="synonym">Wasp</name>
    <dbReference type="NCBI Taxonomy" id="7453"/>
    <lineage>
        <taxon>Eukaryota</taxon>
        <taxon>Metazoa</taxon>
        <taxon>Ecdysozoa</taxon>
        <taxon>Arthropoda</taxon>
        <taxon>Hexapoda</taxon>
        <taxon>Insecta</taxon>
        <taxon>Pterygota</taxon>
        <taxon>Neoptera</taxon>
        <taxon>Endopterygota</taxon>
        <taxon>Hymenoptera</taxon>
        <taxon>Apocrita</taxon>
        <taxon>Aculeata</taxon>
        <taxon>Vespoidea</taxon>
        <taxon>Vespidae</taxon>
        <taxon>Vespinae</taxon>
        <taxon>Vespula</taxon>
    </lineage>
</organism>
<keyword evidence="2" id="KW-1185">Reference proteome</keyword>
<gene>
    <name evidence="1" type="ORF">V1477_013890</name>
</gene>
<dbReference type="EMBL" id="JAYRBN010000071">
    <property type="protein sequence ID" value="KAL2734713.1"/>
    <property type="molecule type" value="Genomic_DNA"/>
</dbReference>
<dbReference type="AlphaFoldDB" id="A0ABD2BPK5"/>
<dbReference type="Proteomes" id="UP001607303">
    <property type="component" value="Unassembled WGS sequence"/>
</dbReference>
<evidence type="ECO:0000313" key="1">
    <source>
        <dbReference type="EMBL" id="KAL2734713.1"/>
    </source>
</evidence>
<sequence>MQQPKQQQQICDIYDPRSTMQETADTFGVTWLTVQRHLHKINEVQRGRICISLLTRQRGDPFFSIIVTVDGKSVLHSKLKNINQ</sequence>
<comment type="caution">
    <text evidence="1">The sequence shown here is derived from an EMBL/GenBank/DDBJ whole genome shotgun (WGS) entry which is preliminary data.</text>
</comment>